<keyword evidence="8" id="KW-1185">Reference proteome</keyword>
<reference evidence="7" key="1">
    <citation type="journal article" date="2020" name="Stud. Mycol.">
        <title>101 Dothideomycetes genomes: a test case for predicting lifestyles and emergence of pathogens.</title>
        <authorList>
            <person name="Haridas S."/>
            <person name="Albert R."/>
            <person name="Binder M."/>
            <person name="Bloem J."/>
            <person name="Labutti K."/>
            <person name="Salamov A."/>
            <person name="Andreopoulos B."/>
            <person name="Baker S."/>
            <person name="Barry K."/>
            <person name="Bills G."/>
            <person name="Bluhm B."/>
            <person name="Cannon C."/>
            <person name="Castanera R."/>
            <person name="Culley D."/>
            <person name="Daum C."/>
            <person name="Ezra D."/>
            <person name="Gonzalez J."/>
            <person name="Henrissat B."/>
            <person name="Kuo A."/>
            <person name="Liang C."/>
            <person name="Lipzen A."/>
            <person name="Lutzoni F."/>
            <person name="Magnuson J."/>
            <person name="Mondo S."/>
            <person name="Nolan M."/>
            <person name="Ohm R."/>
            <person name="Pangilinan J."/>
            <person name="Park H.-J."/>
            <person name="Ramirez L."/>
            <person name="Alfaro M."/>
            <person name="Sun H."/>
            <person name="Tritt A."/>
            <person name="Yoshinaga Y."/>
            <person name="Zwiers L.-H."/>
            <person name="Turgeon B."/>
            <person name="Goodwin S."/>
            <person name="Spatafora J."/>
            <person name="Crous P."/>
            <person name="Grigoriev I."/>
        </authorList>
    </citation>
    <scope>NUCLEOTIDE SEQUENCE</scope>
    <source>
        <strain evidence="7">CBS 115976</strain>
    </source>
</reference>
<dbReference type="Gene3D" id="3.20.20.80">
    <property type="entry name" value="Glycosidases"/>
    <property type="match status" value="1"/>
</dbReference>
<dbReference type="EMBL" id="MU004245">
    <property type="protein sequence ID" value="KAF2663528.1"/>
    <property type="molecule type" value="Genomic_DNA"/>
</dbReference>
<dbReference type="GO" id="GO:0015926">
    <property type="term" value="F:glucosidase activity"/>
    <property type="evidence" value="ECO:0007669"/>
    <property type="project" value="InterPro"/>
</dbReference>
<proteinExistence type="inferred from homology"/>
<dbReference type="Pfam" id="PF07745">
    <property type="entry name" value="Glyco_hydro_53"/>
    <property type="match status" value="1"/>
</dbReference>
<evidence type="ECO:0000256" key="5">
    <source>
        <dbReference type="ARBA" id="ARBA00023295"/>
    </source>
</evidence>
<comment type="catalytic activity">
    <reaction evidence="1 6">
        <text>The enzyme specifically hydrolyzes (1-&gt;4)-beta-D-galactosidic linkages in type I arabinogalactans.</text>
        <dbReference type="EC" id="3.2.1.89"/>
    </reaction>
</comment>
<dbReference type="PANTHER" id="PTHR34983:SF1">
    <property type="entry name" value="ARABINOGALACTAN ENDO-BETA-1,4-GALACTANASE A"/>
    <property type="match status" value="1"/>
</dbReference>
<evidence type="ECO:0000256" key="6">
    <source>
        <dbReference type="RuleBase" id="RU361192"/>
    </source>
</evidence>
<keyword evidence="6" id="KW-0732">Signal</keyword>
<protein>
    <recommendedName>
        <fullName evidence="3 6">Arabinogalactan endo-beta-1,4-galactanase</fullName>
        <ecNumber evidence="3 6">3.2.1.89</ecNumber>
    </recommendedName>
</protein>
<evidence type="ECO:0000256" key="3">
    <source>
        <dbReference type="ARBA" id="ARBA00012556"/>
    </source>
</evidence>
<dbReference type="EC" id="3.2.1.89" evidence="3 6"/>
<dbReference type="AlphaFoldDB" id="A0A6A6TXF7"/>
<dbReference type="GO" id="GO:0045490">
    <property type="term" value="P:pectin catabolic process"/>
    <property type="evidence" value="ECO:0007669"/>
    <property type="project" value="TreeGrafter"/>
</dbReference>
<gene>
    <name evidence="7" type="ORF">BT63DRAFT_379927</name>
</gene>
<feature type="signal peptide" evidence="6">
    <location>
        <begin position="1"/>
        <end position="18"/>
    </location>
</feature>
<evidence type="ECO:0000256" key="1">
    <source>
        <dbReference type="ARBA" id="ARBA00001695"/>
    </source>
</evidence>
<dbReference type="PANTHER" id="PTHR34983">
    <property type="entry name" value="ARABINOGALACTAN ENDO-BETA-1,4-GALACTANASE A"/>
    <property type="match status" value="1"/>
</dbReference>
<dbReference type="OrthoDB" id="110914at2759"/>
<organism evidence="7 8">
    <name type="scientific">Microthyrium microscopicum</name>
    <dbReference type="NCBI Taxonomy" id="703497"/>
    <lineage>
        <taxon>Eukaryota</taxon>
        <taxon>Fungi</taxon>
        <taxon>Dikarya</taxon>
        <taxon>Ascomycota</taxon>
        <taxon>Pezizomycotina</taxon>
        <taxon>Dothideomycetes</taxon>
        <taxon>Dothideomycetes incertae sedis</taxon>
        <taxon>Microthyriales</taxon>
        <taxon>Microthyriaceae</taxon>
        <taxon>Microthyrium</taxon>
    </lineage>
</organism>
<comment type="similarity">
    <text evidence="2 6">Belongs to the glycosyl hydrolase 53 family.</text>
</comment>
<keyword evidence="5 6" id="KW-0326">Glycosidase</keyword>
<evidence type="ECO:0000313" key="7">
    <source>
        <dbReference type="EMBL" id="KAF2663528.1"/>
    </source>
</evidence>
<dbReference type="GO" id="GO:0031218">
    <property type="term" value="F:arabinogalactan endo-1,4-beta-galactosidase activity"/>
    <property type="evidence" value="ECO:0007669"/>
    <property type="project" value="UniProtKB-EC"/>
</dbReference>
<dbReference type="Proteomes" id="UP000799302">
    <property type="component" value="Unassembled WGS sequence"/>
</dbReference>
<evidence type="ECO:0000313" key="8">
    <source>
        <dbReference type="Proteomes" id="UP000799302"/>
    </source>
</evidence>
<evidence type="ECO:0000256" key="2">
    <source>
        <dbReference type="ARBA" id="ARBA00010687"/>
    </source>
</evidence>
<dbReference type="SUPFAM" id="SSF51445">
    <property type="entry name" value="(Trans)glycosidases"/>
    <property type="match status" value="1"/>
</dbReference>
<accession>A0A6A6TXF7</accession>
<evidence type="ECO:0000256" key="4">
    <source>
        <dbReference type="ARBA" id="ARBA00022801"/>
    </source>
</evidence>
<dbReference type="InterPro" id="IPR017853">
    <property type="entry name" value="GH"/>
</dbReference>
<name>A0A6A6TXF7_9PEZI</name>
<feature type="chain" id="PRO_5025712949" description="Arabinogalactan endo-beta-1,4-galactanase" evidence="6">
    <location>
        <begin position="19"/>
        <end position="373"/>
    </location>
</feature>
<dbReference type="InterPro" id="IPR011683">
    <property type="entry name" value="Glyco_hydro_53"/>
</dbReference>
<keyword evidence="4 6" id="KW-0378">Hydrolase</keyword>
<sequence>MLSIIAVSIFTWLRVVAAADFFYKGHDLSSLRVSEVSGTTYYDGAKGGQQRAAEDILADGGMNTVRLRLWVNPRDSGNQGDAYGTAYTLDLAKRFHAKGQRIYLDFHFSDTWADPGKQGIPRKWPKELDPLASTLRKYVASTLGHFKAAGVPIAIVALGNEIRPGMLWPVGKANPGQNGSFKNLSVLWKAAREGVSDAVAAGLKKPEVMIHIDNGWDSQLQQNWFAGLTASGVVTTKDWDVIGLSFYPFYNTRATFANLATSMRNLATKYNKPIHVAETDYPAECTGKYKAKPQMSEPSIPSNVGGQTQWVQKTIQTVKAVPNGLGQGIFYWEPTWTNNTGLGSACEDAILFASKWSGSKAAATSRTSVNMFK</sequence>